<gene>
    <name evidence="1" type="ORF">LCGC14_0574280</name>
</gene>
<comment type="caution">
    <text evidence="1">The sequence shown here is derived from an EMBL/GenBank/DDBJ whole genome shotgun (WGS) entry which is preliminary data.</text>
</comment>
<dbReference type="AlphaFoldDB" id="A0A0F9U4K1"/>
<organism evidence="1">
    <name type="scientific">marine sediment metagenome</name>
    <dbReference type="NCBI Taxonomy" id="412755"/>
    <lineage>
        <taxon>unclassified sequences</taxon>
        <taxon>metagenomes</taxon>
        <taxon>ecological metagenomes</taxon>
    </lineage>
</organism>
<dbReference type="EMBL" id="LAZR01000852">
    <property type="protein sequence ID" value="KKN56221.1"/>
    <property type="molecule type" value="Genomic_DNA"/>
</dbReference>
<accession>A0A0F9U4K1</accession>
<sequence length="178" mass="20468">MSLKLREEETKITIHISGYGKCYLKGNEISLFTFLNIEKRIRIIIVNRSLRPARKVKVLLTSQSEFLLTDKIETKTYGVIKAKQVKTSTFAISSKKIGNFTLFITLQVEEKPLATFPIKVQVMSPLYKEVIRENNNIPKETCILGVHSSLDVTFSLKGDKPLPFQISFQHFKDHDNFF</sequence>
<proteinExistence type="predicted"/>
<protein>
    <submittedName>
        <fullName evidence="1">Uncharacterized protein</fullName>
    </submittedName>
</protein>
<evidence type="ECO:0000313" key="1">
    <source>
        <dbReference type="EMBL" id="KKN56221.1"/>
    </source>
</evidence>
<reference evidence="1" key="1">
    <citation type="journal article" date="2015" name="Nature">
        <title>Complex archaea that bridge the gap between prokaryotes and eukaryotes.</title>
        <authorList>
            <person name="Spang A."/>
            <person name="Saw J.H."/>
            <person name="Jorgensen S.L."/>
            <person name="Zaremba-Niedzwiedzka K."/>
            <person name="Martijn J."/>
            <person name="Lind A.E."/>
            <person name="van Eijk R."/>
            <person name="Schleper C."/>
            <person name="Guy L."/>
            <person name="Ettema T.J."/>
        </authorList>
    </citation>
    <scope>NUCLEOTIDE SEQUENCE</scope>
</reference>
<name>A0A0F9U4K1_9ZZZZ</name>